<evidence type="ECO:0000313" key="12">
    <source>
        <dbReference type="EMBL" id="OGG50456.1"/>
    </source>
</evidence>
<protein>
    <submittedName>
        <fullName evidence="12">Molybdenum ABC transporter ATP-binding protein</fullName>
    </submittedName>
</protein>
<dbReference type="PANTHER" id="PTHR43514">
    <property type="entry name" value="ABC TRANSPORTER I FAMILY MEMBER 10"/>
    <property type="match status" value="1"/>
</dbReference>
<dbReference type="GO" id="GO:0140359">
    <property type="term" value="F:ABC-type transporter activity"/>
    <property type="evidence" value="ECO:0007669"/>
    <property type="project" value="InterPro"/>
</dbReference>
<evidence type="ECO:0000256" key="7">
    <source>
        <dbReference type="ARBA" id="ARBA00022967"/>
    </source>
</evidence>
<sequence>MLSIRLTRRLSDFVLDVDVTCPYPVTAIFGPSGAGKSTLLNLMAGLLRPDRGEISIDGEVLFSSDAGIDLPPERRRIGYVFQDDLLFPHLTVAANLRYGHDLLRPQDRRLNVDQVVDLLQLGPLLGRRPDRLSGGERQRVALGRALLASPRLLLMDEPLTSLDQGLKDRIIPYLRHIRSDLNIPILYVSHSVAEILELTGQVIVLRRGRAVACGDFFDVVHHPEVLPLIEAHGFENVLPVEVLSGDPARGVSVVRYGVQDLKVPYCDRPVGTRIFIGVRADDIILCRERPSGLSVRNAVQGRVMEVSAVEGKGLVYVDVGKRLAVKVTLEAIEELRLKVGESVTCLIKTNSVRIGPEVE</sequence>
<dbReference type="PROSITE" id="PS00211">
    <property type="entry name" value="ABC_TRANSPORTER_1"/>
    <property type="match status" value="1"/>
</dbReference>
<evidence type="ECO:0000256" key="2">
    <source>
        <dbReference type="ARBA" id="ARBA00022475"/>
    </source>
</evidence>
<dbReference type="GO" id="GO:0005524">
    <property type="term" value="F:ATP binding"/>
    <property type="evidence" value="ECO:0007669"/>
    <property type="project" value="UniProtKB-KW"/>
</dbReference>
<dbReference type="GO" id="GO:0015098">
    <property type="term" value="F:molybdate ion transmembrane transporter activity"/>
    <property type="evidence" value="ECO:0007669"/>
    <property type="project" value="InterPro"/>
</dbReference>
<evidence type="ECO:0000256" key="5">
    <source>
        <dbReference type="ARBA" id="ARBA00022741"/>
    </source>
</evidence>
<accession>A0A1F6CMK3</accession>
<dbReference type="InterPro" id="IPR011868">
    <property type="entry name" value="ModC_ABC_ATP-bd"/>
</dbReference>
<evidence type="ECO:0000256" key="3">
    <source>
        <dbReference type="ARBA" id="ARBA00022505"/>
    </source>
</evidence>
<keyword evidence="4" id="KW-0997">Cell inner membrane</keyword>
<comment type="caution">
    <text evidence="12">The sequence shown here is derived from an EMBL/GenBank/DDBJ whole genome shotgun (WGS) entry which is preliminary data.</text>
</comment>
<dbReference type="InterPro" id="IPR050334">
    <property type="entry name" value="Molybdenum_import_ModC"/>
</dbReference>
<keyword evidence="5" id="KW-0547">Nucleotide-binding</keyword>
<dbReference type="Gene3D" id="3.40.50.300">
    <property type="entry name" value="P-loop containing nucleotide triphosphate hydrolases"/>
    <property type="match status" value="1"/>
</dbReference>
<dbReference type="Proteomes" id="UP000178606">
    <property type="component" value="Unassembled WGS sequence"/>
</dbReference>
<dbReference type="AlphaFoldDB" id="A0A1F6CMK3"/>
<dbReference type="InterPro" id="IPR027417">
    <property type="entry name" value="P-loop_NTPase"/>
</dbReference>
<evidence type="ECO:0000256" key="1">
    <source>
        <dbReference type="ARBA" id="ARBA00022448"/>
    </source>
</evidence>
<evidence type="ECO:0000313" key="13">
    <source>
        <dbReference type="Proteomes" id="UP000178606"/>
    </source>
</evidence>
<dbReference type="PANTHER" id="PTHR43514:SF4">
    <property type="entry name" value="ABC TRANSPORTER I FAMILY MEMBER 10"/>
    <property type="match status" value="1"/>
</dbReference>
<dbReference type="PROSITE" id="PS50893">
    <property type="entry name" value="ABC_TRANSPORTER_2"/>
    <property type="match status" value="1"/>
</dbReference>
<proteinExistence type="predicted"/>
<dbReference type="NCBIfam" id="TIGR02142">
    <property type="entry name" value="modC_ABC"/>
    <property type="match status" value="1"/>
</dbReference>
<dbReference type="Gene3D" id="2.40.50.100">
    <property type="match status" value="1"/>
</dbReference>
<evidence type="ECO:0000256" key="9">
    <source>
        <dbReference type="PROSITE-ProRule" id="PRU01213"/>
    </source>
</evidence>
<dbReference type="PROSITE" id="PS51866">
    <property type="entry name" value="MOP"/>
    <property type="match status" value="1"/>
</dbReference>
<dbReference type="SMART" id="SM00382">
    <property type="entry name" value="AAA"/>
    <property type="match status" value="1"/>
</dbReference>
<keyword evidence="3 9" id="KW-0500">Molybdenum</keyword>
<dbReference type="SUPFAM" id="SSF52540">
    <property type="entry name" value="P-loop containing nucleoside triphosphate hydrolases"/>
    <property type="match status" value="1"/>
</dbReference>
<dbReference type="InterPro" id="IPR017871">
    <property type="entry name" value="ABC_transporter-like_CS"/>
</dbReference>
<evidence type="ECO:0000259" key="10">
    <source>
        <dbReference type="PROSITE" id="PS50893"/>
    </source>
</evidence>
<dbReference type="InterPro" id="IPR004606">
    <property type="entry name" value="Mop_domain"/>
</dbReference>
<evidence type="ECO:0000256" key="4">
    <source>
        <dbReference type="ARBA" id="ARBA00022519"/>
    </source>
</evidence>
<dbReference type="GO" id="GO:0016020">
    <property type="term" value="C:membrane"/>
    <property type="evidence" value="ECO:0007669"/>
    <property type="project" value="InterPro"/>
</dbReference>
<gene>
    <name evidence="12" type="ORF">A3F84_24465</name>
</gene>
<keyword evidence="2" id="KW-1003">Cell membrane</keyword>
<organism evidence="12 13">
    <name type="scientific">Handelsmanbacteria sp. (strain RIFCSPLOWO2_12_FULL_64_10)</name>
    <dbReference type="NCBI Taxonomy" id="1817868"/>
    <lineage>
        <taxon>Bacteria</taxon>
        <taxon>Candidatus Handelsmaniibacteriota</taxon>
    </lineage>
</organism>
<dbReference type="InterPro" id="IPR005116">
    <property type="entry name" value="Transp-assoc_OB_typ1"/>
</dbReference>
<evidence type="ECO:0000256" key="6">
    <source>
        <dbReference type="ARBA" id="ARBA00022840"/>
    </source>
</evidence>
<feature type="domain" description="ABC transporter" evidence="10">
    <location>
        <begin position="1"/>
        <end position="232"/>
    </location>
</feature>
<dbReference type="InterPro" id="IPR008995">
    <property type="entry name" value="Mo/tungstate-bd_C_term_dom"/>
</dbReference>
<dbReference type="SUPFAM" id="SSF50331">
    <property type="entry name" value="MOP-like"/>
    <property type="match status" value="1"/>
</dbReference>
<keyword evidence="6 12" id="KW-0067">ATP-binding</keyword>
<dbReference type="Pfam" id="PF03459">
    <property type="entry name" value="TOBE"/>
    <property type="match status" value="1"/>
</dbReference>
<dbReference type="InterPro" id="IPR003439">
    <property type="entry name" value="ABC_transporter-like_ATP-bd"/>
</dbReference>
<keyword evidence="1" id="KW-0813">Transport</keyword>
<dbReference type="InterPro" id="IPR003593">
    <property type="entry name" value="AAA+_ATPase"/>
</dbReference>
<evidence type="ECO:0000256" key="8">
    <source>
        <dbReference type="ARBA" id="ARBA00023136"/>
    </source>
</evidence>
<name>A0A1F6CMK3_HANXR</name>
<feature type="domain" description="Mop" evidence="11">
    <location>
        <begin position="292"/>
        <end position="356"/>
    </location>
</feature>
<reference evidence="12 13" key="1">
    <citation type="journal article" date="2016" name="Nat. Commun.">
        <title>Thousands of microbial genomes shed light on interconnected biogeochemical processes in an aquifer system.</title>
        <authorList>
            <person name="Anantharaman K."/>
            <person name="Brown C.T."/>
            <person name="Hug L.A."/>
            <person name="Sharon I."/>
            <person name="Castelle C.J."/>
            <person name="Probst A.J."/>
            <person name="Thomas B.C."/>
            <person name="Singh A."/>
            <person name="Wilkins M.J."/>
            <person name="Karaoz U."/>
            <person name="Brodie E.L."/>
            <person name="Williams K.H."/>
            <person name="Hubbard S.S."/>
            <person name="Banfield J.F."/>
        </authorList>
    </citation>
    <scope>NUCLEOTIDE SEQUENCE [LARGE SCALE GENOMIC DNA]</scope>
    <source>
        <strain evidence="13">RIFCSPLOWO2_12_FULL_64_10</strain>
    </source>
</reference>
<dbReference type="GO" id="GO:0016887">
    <property type="term" value="F:ATP hydrolysis activity"/>
    <property type="evidence" value="ECO:0007669"/>
    <property type="project" value="InterPro"/>
</dbReference>
<evidence type="ECO:0000259" key="11">
    <source>
        <dbReference type="PROSITE" id="PS51866"/>
    </source>
</evidence>
<keyword evidence="7" id="KW-1278">Translocase</keyword>
<dbReference type="EMBL" id="MFKF01000208">
    <property type="protein sequence ID" value="OGG50456.1"/>
    <property type="molecule type" value="Genomic_DNA"/>
</dbReference>
<dbReference type="Pfam" id="PF00005">
    <property type="entry name" value="ABC_tran"/>
    <property type="match status" value="1"/>
</dbReference>
<keyword evidence="8" id="KW-0472">Membrane</keyword>